<name>A0AB34ICX3_PRYPA</name>
<reference evidence="2 3" key="1">
    <citation type="journal article" date="2024" name="Science">
        <title>Giant polyketide synthase enzymes in the biosynthesis of giant marine polyether toxins.</title>
        <authorList>
            <person name="Fallon T.R."/>
            <person name="Shende V.V."/>
            <person name="Wierzbicki I.H."/>
            <person name="Pendleton A.L."/>
            <person name="Watervoot N.F."/>
            <person name="Auber R.P."/>
            <person name="Gonzalez D.J."/>
            <person name="Wisecaver J.H."/>
            <person name="Moore B.S."/>
        </authorList>
    </citation>
    <scope>NUCLEOTIDE SEQUENCE [LARGE SCALE GENOMIC DNA]</scope>
    <source>
        <strain evidence="2 3">12B1</strain>
    </source>
</reference>
<feature type="compositionally biased region" description="Basic and acidic residues" evidence="1">
    <location>
        <begin position="152"/>
        <end position="164"/>
    </location>
</feature>
<dbReference type="AlphaFoldDB" id="A0AB34ICX3"/>
<evidence type="ECO:0000313" key="2">
    <source>
        <dbReference type="EMBL" id="KAL1496097.1"/>
    </source>
</evidence>
<gene>
    <name evidence="2" type="ORF">AB1Y20_014723</name>
</gene>
<proteinExistence type="predicted"/>
<comment type="caution">
    <text evidence="2">The sequence shown here is derived from an EMBL/GenBank/DDBJ whole genome shotgun (WGS) entry which is preliminary data.</text>
</comment>
<evidence type="ECO:0000256" key="1">
    <source>
        <dbReference type="SAM" id="MobiDB-lite"/>
    </source>
</evidence>
<evidence type="ECO:0000313" key="3">
    <source>
        <dbReference type="Proteomes" id="UP001515480"/>
    </source>
</evidence>
<feature type="region of interest" description="Disordered" evidence="1">
    <location>
        <begin position="147"/>
        <end position="171"/>
    </location>
</feature>
<protein>
    <submittedName>
        <fullName evidence="2">Uncharacterized protein</fullName>
    </submittedName>
</protein>
<keyword evidence="3" id="KW-1185">Reference proteome</keyword>
<dbReference type="EMBL" id="JBGBPQ010000030">
    <property type="protein sequence ID" value="KAL1496097.1"/>
    <property type="molecule type" value="Genomic_DNA"/>
</dbReference>
<accession>A0AB34ICX3</accession>
<sequence length="199" mass="21507">MRSSSSAVSCVSRTPSSGASIAPRLVGRAAPLAIASTTPFRRRFAGGFAPPCCDDPRRRVSPGVHLLCVLPPPEGEHGRAAATLTAFSDMLRTLKQLRTDAGVRGVHRRLQLGSTIYHSLALTRTGARHWLPSLFNDEGMRLQSEAAQVSSSERRPLRASESKSQHRSGVRTCLEARPHPKEGPLAIRKPTALFWRGGG</sequence>
<organism evidence="2 3">
    <name type="scientific">Prymnesium parvum</name>
    <name type="common">Toxic golden alga</name>
    <dbReference type="NCBI Taxonomy" id="97485"/>
    <lineage>
        <taxon>Eukaryota</taxon>
        <taxon>Haptista</taxon>
        <taxon>Haptophyta</taxon>
        <taxon>Prymnesiophyceae</taxon>
        <taxon>Prymnesiales</taxon>
        <taxon>Prymnesiaceae</taxon>
        <taxon>Prymnesium</taxon>
    </lineage>
</organism>
<dbReference type="Proteomes" id="UP001515480">
    <property type="component" value="Unassembled WGS sequence"/>
</dbReference>